<keyword evidence="4" id="KW-1185">Reference proteome</keyword>
<dbReference type="RefSeq" id="WP_179920756.1">
    <property type="nucleotide sequence ID" value="NZ_CP058909.1"/>
</dbReference>
<dbReference type="EMBL" id="CP058909">
    <property type="protein sequence ID" value="QLH80940.1"/>
    <property type="molecule type" value="Genomic_DNA"/>
</dbReference>
<evidence type="ECO:0000256" key="1">
    <source>
        <dbReference type="SAM" id="MobiDB-lite"/>
    </source>
</evidence>
<evidence type="ECO:0000313" key="4">
    <source>
        <dbReference type="Proteomes" id="UP000509346"/>
    </source>
</evidence>
<feature type="compositionally biased region" description="Basic and acidic residues" evidence="1">
    <location>
        <begin position="213"/>
        <end position="229"/>
    </location>
</feature>
<feature type="transmembrane region" description="Helical" evidence="2">
    <location>
        <begin position="30"/>
        <end position="50"/>
    </location>
</feature>
<organism evidence="3 4">
    <name type="scientific">Halosimplex pelagicum</name>
    <dbReference type="NCBI Taxonomy" id="869886"/>
    <lineage>
        <taxon>Archaea</taxon>
        <taxon>Methanobacteriati</taxon>
        <taxon>Methanobacteriota</taxon>
        <taxon>Stenosarchaea group</taxon>
        <taxon>Halobacteria</taxon>
        <taxon>Halobacteriales</taxon>
        <taxon>Haloarculaceae</taxon>
        <taxon>Halosimplex</taxon>
    </lineage>
</organism>
<dbReference type="AlphaFoldDB" id="A0A7D5PDH5"/>
<accession>A0A7D5PDH5</accession>
<evidence type="ECO:0000313" key="3">
    <source>
        <dbReference type="EMBL" id="QLH80940.1"/>
    </source>
</evidence>
<dbReference type="GeneID" id="56081821"/>
<protein>
    <submittedName>
        <fullName evidence="3">Uncharacterized protein</fullName>
    </submittedName>
</protein>
<feature type="region of interest" description="Disordered" evidence="1">
    <location>
        <begin position="300"/>
        <end position="346"/>
    </location>
</feature>
<feature type="compositionally biased region" description="Basic and acidic residues" evidence="1">
    <location>
        <begin position="311"/>
        <end position="346"/>
    </location>
</feature>
<feature type="region of interest" description="Disordered" evidence="1">
    <location>
        <begin position="211"/>
        <end position="236"/>
    </location>
</feature>
<dbReference type="OrthoDB" id="377309at2157"/>
<reference evidence="3 4" key="1">
    <citation type="submission" date="2020-07" db="EMBL/GenBank/DDBJ databases">
        <title>Halosimplex litoreum sp. nov. and Halosimplex rubrum sp. nov., isolated from different salt environments.</title>
        <authorList>
            <person name="Cui H."/>
        </authorList>
    </citation>
    <scope>NUCLEOTIDE SEQUENCE [LARGE SCALE GENOMIC DNA]</scope>
    <source>
        <strain evidence="3 4">R2</strain>
    </source>
</reference>
<evidence type="ECO:0000256" key="2">
    <source>
        <dbReference type="SAM" id="Phobius"/>
    </source>
</evidence>
<keyword evidence="2" id="KW-0472">Membrane</keyword>
<gene>
    <name evidence="3" type="ORF">HZS54_04490</name>
</gene>
<dbReference type="Proteomes" id="UP000509346">
    <property type="component" value="Chromosome"/>
</dbReference>
<sequence length="346" mass="37021">MSEHERDGAVRAVEVGEVLPRVERAARSPAALGAVLAVGFAAALAVAVAAAGPLRSLAVVPAAAGVALAVRLRRSTRTVVPDVPSVDLRAFPEVDPGCIADHLVGSHGGPPRGLPGGELVVAELDTESADRLARIPDECASRWSEDGLHTVLVAVPRAPADVVESVAESYDATLLVTDPADIQPLLGYLPDLMTEPESDALTGVGSATVRQTPIDDRLPGDPALREDLTNGKGKPLSPVVERLREEPGRRPRATILSAPRDYVSPALTAHDRTARRLVTVQHDEPTVDLVRFYLADELSEDDGPATWRRNSIREDDPERSRRKPDRDCRTPDDGAPEADRRLEPEC</sequence>
<dbReference type="KEGG" id="hpel:HZS54_04490"/>
<keyword evidence="2" id="KW-1133">Transmembrane helix</keyword>
<keyword evidence="2" id="KW-0812">Transmembrane</keyword>
<proteinExistence type="predicted"/>
<name>A0A7D5PDH5_9EURY</name>